<dbReference type="PANTHER" id="PTHR31286:SF99">
    <property type="entry name" value="DUF4283 DOMAIN-CONTAINING PROTEIN"/>
    <property type="match status" value="1"/>
</dbReference>
<proteinExistence type="predicted"/>
<name>A0AB32W4Y1_THECC</name>
<evidence type="ECO:0000256" key="1">
    <source>
        <dbReference type="SAM" id="MobiDB-lite"/>
    </source>
</evidence>
<dbReference type="RefSeq" id="XP_017972615.1">
    <property type="nucleotide sequence ID" value="XM_018117126.1"/>
</dbReference>
<reference evidence="3" key="2">
    <citation type="submission" date="2025-08" db="UniProtKB">
        <authorList>
            <consortium name="RefSeq"/>
        </authorList>
    </citation>
    <scope>IDENTIFICATION</scope>
</reference>
<dbReference type="PANTHER" id="PTHR31286">
    <property type="entry name" value="GLYCINE-RICH CELL WALL STRUCTURAL PROTEIN 1.8-LIKE"/>
    <property type="match status" value="1"/>
</dbReference>
<dbReference type="AlphaFoldDB" id="A0AB32W4Y1"/>
<gene>
    <name evidence="3" type="primary">LOC18605932</name>
</gene>
<dbReference type="Gramene" id="Tc03v2_t017990.1">
    <property type="protein sequence ID" value="Tc03v2_p017990.1"/>
    <property type="gene ID" value="Tc03v2_g017990"/>
</dbReference>
<evidence type="ECO:0000313" key="3">
    <source>
        <dbReference type="RefSeq" id="XP_017972615.1"/>
    </source>
</evidence>
<feature type="compositionally biased region" description="Polar residues" evidence="1">
    <location>
        <begin position="39"/>
        <end position="49"/>
    </location>
</feature>
<dbReference type="Gene3D" id="3.60.10.10">
    <property type="entry name" value="Endonuclease/exonuclease/phosphatase"/>
    <property type="match status" value="1"/>
</dbReference>
<dbReference type="Proteomes" id="UP000694886">
    <property type="component" value="Chromosome 3"/>
</dbReference>
<dbReference type="InterPro" id="IPR036691">
    <property type="entry name" value="Endo/exonu/phosph_ase_sf"/>
</dbReference>
<dbReference type="SUPFAM" id="SSF56219">
    <property type="entry name" value="DNase I-like"/>
    <property type="match status" value="1"/>
</dbReference>
<feature type="region of interest" description="Disordered" evidence="1">
    <location>
        <begin position="1"/>
        <end position="54"/>
    </location>
</feature>
<dbReference type="GeneID" id="18605932"/>
<dbReference type="KEGG" id="tcc:18605932"/>
<reference evidence="2" key="1">
    <citation type="journal article" date="1997" name="Nucleic Acids Res.">
        <title>tRNAscan-SE: a program for improved detection of transfer RNA genes in genomic sequence.</title>
        <authorList>
            <person name="Lowe T.M."/>
            <person name="Eddy S.R."/>
        </authorList>
    </citation>
    <scope>NUCLEOTIDE SEQUENCE [LARGE SCALE GENOMIC DNA]</scope>
    <source>
        <strain evidence="2">r\B97-61/B2</strain>
    </source>
</reference>
<accession>A0AB32W4Y1</accession>
<sequence length="796" mass="90379">MEADPAREPPSLAGFHESLPNEKARYKRVRSSIEETSDRSGQNTGTGHISQPELEENANYSNRNMLIRGSHVTGLENDNIEEDGEFIYETDSDDETIDQAPEGPSIRLTKEEKKCIRHYLTIRRWSPGFRSEEGTVDSVAGWIRLPGMPLEFYDQVVLTSIGNAIGRMEKIDRTKADIFRGKFARLCVEVDLRKPLVPKVFISGLWQKVEDEVIRMVFFQCGRFGHNIEVCTAKNLDQATKNKDKDLNREEQDNNWNKKYENQKFGPWMIARKNYRKPLSSRVRIVEKETTTQKTSNIGSRFTVLEEDPSYVDNKVVVPESLEHNTSGNNVANKKQQMVGGKNKEELKKSLQSVVNRNLASSSTKGKGKVAGAVRVVYSDQLSKQNDGTGIGQTVEKRNLAIKNHTVGLDDKSEMNNQPPQDDLLNGNTICNQEASKDQAGVGVNGVAKEKETNSMEEGSSSKMDIVLANADSDKGAKAEGFSEGIWVIWELAAVEIDILAYSSQLVRMTVRSDNDEWLLTAVYGSPKAEERKWLWHSLKLSSEIHDLAWMIIGDFNQVLLLDEKTGKNGVNVAHCKQMIDCLCSCNLADLGASGAKYTWSRKCDGFNFTRERLDKAVANDRWSTMFPKAKVFNLPKTHSDHHPVLQFLQAHWDYDGVINSTKLGKLAEALNKWKFETFGDLVKKKKCLLARLKGIQIRLAQGPNDYLQRLEVALVEEFNLILYQEEVMWQQKAKLDWLKYGDCNSKYYHAIVKRRQHKKQISTFKRDDNSWCLDKGELTKMVVEFYSNLYSDDGT</sequence>
<protein>
    <submittedName>
        <fullName evidence="3">Uncharacterized protein LOC18605932</fullName>
    </submittedName>
</protein>
<evidence type="ECO:0000313" key="2">
    <source>
        <dbReference type="Proteomes" id="UP000694886"/>
    </source>
</evidence>
<organism evidence="2 3">
    <name type="scientific">Theobroma cacao</name>
    <name type="common">Cacao</name>
    <name type="synonym">Cocoa</name>
    <dbReference type="NCBI Taxonomy" id="3641"/>
    <lineage>
        <taxon>Eukaryota</taxon>
        <taxon>Viridiplantae</taxon>
        <taxon>Streptophyta</taxon>
        <taxon>Embryophyta</taxon>
        <taxon>Tracheophyta</taxon>
        <taxon>Spermatophyta</taxon>
        <taxon>Magnoliopsida</taxon>
        <taxon>eudicotyledons</taxon>
        <taxon>Gunneridae</taxon>
        <taxon>Pentapetalae</taxon>
        <taxon>rosids</taxon>
        <taxon>malvids</taxon>
        <taxon>Malvales</taxon>
        <taxon>Malvaceae</taxon>
        <taxon>Byttnerioideae</taxon>
        <taxon>Theobroma</taxon>
    </lineage>
</organism>
<dbReference type="InterPro" id="IPR040256">
    <property type="entry name" value="At4g02000-like"/>
</dbReference>